<feature type="region of interest" description="Disordered" evidence="1">
    <location>
        <begin position="50"/>
        <end position="88"/>
    </location>
</feature>
<organism evidence="2 3">
    <name type="scientific">Ascaris lumbricoides</name>
    <name type="common">Giant roundworm</name>
    <dbReference type="NCBI Taxonomy" id="6252"/>
    <lineage>
        <taxon>Eukaryota</taxon>
        <taxon>Metazoa</taxon>
        <taxon>Ecdysozoa</taxon>
        <taxon>Nematoda</taxon>
        <taxon>Chromadorea</taxon>
        <taxon>Rhabditida</taxon>
        <taxon>Spirurina</taxon>
        <taxon>Ascaridomorpha</taxon>
        <taxon>Ascaridoidea</taxon>
        <taxon>Ascarididae</taxon>
        <taxon>Ascaris</taxon>
    </lineage>
</organism>
<feature type="compositionally biased region" description="Polar residues" evidence="1">
    <location>
        <begin position="50"/>
        <end position="69"/>
    </location>
</feature>
<evidence type="ECO:0000256" key="1">
    <source>
        <dbReference type="SAM" id="MobiDB-lite"/>
    </source>
</evidence>
<evidence type="ECO:0000313" key="2">
    <source>
        <dbReference type="Proteomes" id="UP000036681"/>
    </source>
</evidence>
<evidence type="ECO:0000313" key="3">
    <source>
        <dbReference type="WBParaSite" id="ALUE_0000979201-mRNA-1"/>
    </source>
</evidence>
<dbReference type="WBParaSite" id="ALUE_0000979201-mRNA-1">
    <property type="protein sequence ID" value="ALUE_0000979201-mRNA-1"/>
    <property type="gene ID" value="ALUE_0000979201"/>
</dbReference>
<reference evidence="3" key="1">
    <citation type="submission" date="2017-02" db="UniProtKB">
        <authorList>
            <consortium name="WormBaseParasite"/>
        </authorList>
    </citation>
    <scope>IDENTIFICATION</scope>
</reference>
<sequence>METSDCVYVLICQPLRKNAVFFKWTEQFTHQMTGTSRSLVSHSTYRSPFRSSLQQDASEANDSTSTTAVMISDEEQRPTPPSVGYFDL</sequence>
<dbReference type="Proteomes" id="UP000036681">
    <property type="component" value="Unplaced"/>
</dbReference>
<accession>A0A0M3I0T6</accession>
<protein>
    <submittedName>
        <fullName evidence="3">Protein asunder</fullName>
    </submittedName>
</protein>
<keyword evidence="2" id="KW-1185">Reference proteome</keyword>
<proteinExistence type="predicted"/>
<name>A0A0M3I0T6_ASCLU</name>
<dbReference type="AlphaFoldDB" id="A0A0M3I0T6"/>